<dbReference type="InterPro" id="IPR013783">
    <property type="entry name" value="Ig-like_fold"/>
</dbReference>
<dbReference type="SUPFAM" id="SSF52279">
    <property type="entry name" value="Beta-D-glucan exohydrolase, C-terminal domain"/>
    <property type="match status" value="1"/>
</dbReference>
<feature type="signal peptide" evidence="5">
    <location>
        <begin position="1"/>
        <end position="23"/>
    </location>
</feature>
<feature type="domain" description="PA14" evidence="6">
    <location>
        <begin position="465"/>
        <end position="605"/>
    </location>
</feature>
<dbReference type="Pfam" id="PF00933">
    <property type="entry name" value="Glyco_hydro_3"/>
    <property type="match status" value="1"/>
</dbReference>
<dbReference type="InterPro" id="IPR001764">
    <property type="entry name" value="Glyco_hydro_3_N"/>
</dbReference>
<evidence type="ECO:0000256" key="1">
    <source>
        <dbReference type="ARBA" id="ARBA00005336"/>
    </source>
</evidence>
<keyword evidence="2 5" id="KW-0732">Signal</keyword>
<comment type="similarity">
    <text evidence="1">Belongs to the glycosyl hydrolase 3 family.</text>
</comment>
<evidence type="ECO:0000256" key="4">
    <source>
        <dbReference type="SAM" id="MobiDB-lite"/>
    </source>
</evidence>
<protein>
    <submittedName>
        <fullName evidence="7">Glycoside hydrolase family 3 C-terminal domain-containing protein</fullName>
    </submittedName>
</protein>
<evidence type="ECO:0000313" key="8">
    <source>
        <dbReference type="Proteomes" id="UP001595789"/>
    </source>
</evidence>
<dbReference type="Proteomes" id="UP001595789">
    <property type="component" value="Unassembled WGS sequence"/>
</dbReference>
<evidence type="ECO:0000259" key="6">
    <source>
        <dbReference type="PROSITE" id="PS51820"/>
    </source>
</evidence>
<keyword evidence="3 7" id="KW-0378">Hydrolase</keyword>
<name>A0ABV8P4U3_9SPHI</name>
<organism evidence="7 8">
    <name type="scientific">Pedobacter lithocola</name>
    <dbReference type="NCBI Taxonomy" id="1908239"/>
    <lineage>
        <taxon>Bacteria</taxon>
        <taxon>Pseudomonadati</taxon>
        <taxon>Bacteroidota</taxon>
        <taxon>Sphingobacteriia</taxon>
        <taxon>Sphingobacteriales</taxon>
        <taxon>Sphingobacteriaceae</taxon>
        <taxon>Pedobacter</taxon>
    </lineage>
</organism>
<dbReference type="RefSeq" id="WP_378981918.1">
    <property type="nucleotide sequence ID" value="NZ_JBHSBW010000007.1"/>
</dbReference>
<dbReference type="SMART" id="SM01217">
    <property type="entry name" value="Fn3_like"/>
    <property type="match status" value="1"/>
</dbReference>
<reference evidence="8" key="1">
    <citation type="journal article" date="2019" name="Int. J. Syst. Evol. Microbiol.">
        <title>The Global Catalogue of Microorganisms (GCM) 10K type strain sequencing project: providing services to taxonomists for standard genome sequencing and annotation.</title>
        <authorList>
            <consortium name="The Broad Institute Genomics Platform"/>
            <consortium name="The Broad Institute Genome Sequencing Center for Infectious Disease"/>
            <person name="Wu L."/>
            <person name="Ma J."/>
        </authorList>
    </citation>
    <scope>NUCLEOTIDE SEQUENCE [LARGE SCALE GENOMIC DNA]</scope>
    <source>
        <strain evidence="8">CCM 8691</strain>
    </source>
</reference>
<dbReference type="PANTHER" id="PTHR42721:SF3">
    <property type="entry name" value="BETA-D-XYLOSIDASE 5-RELATED"/>
    <property type="match status" value="1"/>
</dbReference>
<dbReference type="SUPFAM" id="SSF51445">
    <property type="entry name" value="(Trans)glycosidases"/>
    <property type="match status" value="1"/>
</dbReference>
<dbReference type="Pfam" id="PF14310">
    <property type="entry name" value="Fn3-like"/>
    <property type="match status" value="1"/>
</dbReference>
<proteinExistence type="inferred from homology"/>
<dbReference type="Gene3D" id="3.40.50.1700">
    <property type="entry name" value="Glycoside hydrolase family 3 C-terminal domain"/>
    <property type="match status" value="1"/>
</dbReference>
<gene>
    <name evidence="7" type="ORF">ACFOWA_03735</name>
</gene>
<dbReference type="InterPro" id="IPR036962">
    <property type="entry name" value="Glyco_hydro_3_N_sf"/>
</dbReference>
<dbReference type="Gene3D" id="2.60.40.10">
    <property type="entry name" value="Immunoglobulins"/>
    <property type="match status" value="1"/>
</dbReference>
<dbReference type="InterPro" id="IPR036881">
    <property type="entry name" value="Glyco_hydro_3_C_sf"/>
</dbReference>
<accession>A0ABV8P4U3</accession>
<evidence type="ECO:0000313" key="7">
    <source>
        <dbReference type="EMBL" id="MFC4210278.1"/>
    </source>
</evidence>
<sequence length="862" mass="96221">MNFNTKLLTRILILSLFPFWGFAQQSKNFPFNDAKLPIEKRLDDVIKRLTIDEKIGMLSETSAAVERLGIDKYFYGNEGLHGVMRPGKFTVFPQSIALAASWNPALINSVATAISDEARGKWNELNKGKNQKAPFSDLLTLWSPTINMARDPRWGRTAETYGEDPFLTSRFAVAYIKGLQGNDPNYIKVVATPKHLAANNEENNRLSANSIVSEKTLREYYLPAFKSSVMEGNAQSIMSSYNKVNWIPSTASKWLLTDVLRKEWGFDGYVVSDCGAACNIFTKHQFTASMEEAAAAALKAGMDMECAAGCNLIKEYLKLAWQKKLVTDEELNNSVRNVLRVRIRLGLFDKAGNGVYDNISPKVIGSEEHQKLALKAAQESIILLKNAKNILPLKLNDLKSIAVVGHNADINVFGGYSGVPLNAPITPLQGIKNVVGDAVKINYAPTKLDLFNVEMIPSDELQAANGQHGLDAEYFDNKFLEGTPKKRTDPQVNFNTKENPPDPFIPAGKKSMRWTGWLVPSKSGEYTLAVSSDDGSRAWFDGKQVTNSWKDRGEILDSFRVNLVAGKKYAVKIEYYDTGNDAVCRFWWRTPFAKDKVYTAQIDAAKKSDVVVAVIGSGLYNEREGHDKENLELPGDQMAMLKAVYQANPNVVVVMVTGSQHTIGWIKENIPGIVNIYFGGEQAGNAIASVLFGKYNPSGKLPLTYYESLDKVPAMNRYEINEGRTYMYYPGKPLYEFGYGLSYTTFKYENLQVKRTIENGKKQIAVEVEIVNTGNVDGEEVVQLYTSYPNSQHEVPLKQLKAFKKVFVAKGQRTKVDLKFSEDDISFWSIEKGWQVEQGKIMINVGSSSKDIRLNSVVDLSK</sequence>
<comment type="caution">
    <text evidence="7">The sequence shown here is derived from an EMBL/GenBank/DDBJ whole genome shotgun (WGS) entry which is preliminary data.</text>
</comment>
<feature type="chain" id="PRO_5045927302" evidence="5">
    <location>
        <begin position="24"/>
        <end position="862"/>
    </location>
</feature>
<dbReference type="Pfam" id="PF01915">
    <property type="entry name" value="Glyco_hydro_3_C"/>
    <property type="match status" value="1"/>
</dbReference>
<evidence type="ECO:0000256" key="2">
    <source>
        <dbReference type="ARBA" id="ARBA00022729"/>
    </source>
</evidence>
<dbReference type="InterPro" id="IPR002772">
    <property type="entry name" value="Glyco_hydro_3_C"/>
</dbReference>
<dbReference type="Gene3D" id="2.60.120.260">
    <property type="entry name" value="Galactose-binding domain-like"/>
    <property type="match status" value="1"/>
</dbReference>
<dbReference type="EMBL" id="JBHSBW010000007">
    <property type="protein sequence ID" value="MFC4210278.1"/>
    <property type="molecule type" value="Genomic_DNA"/>
</dbReference>
<feature type="region of interest" description="Disordered" evidence="4">
    <location>
        <begin position="486"/>
        <end position="506"/>
    </location>
</feature>
<dbReference type="Gene3D" id="3.20.20.300">
    <property type="entry name" value="Glycoside hydrolase, family 3, N-terminal domain"/>
    <property type="match status" value="1"/>
</dbReference>
<dbReference type="InterPro" id="IPR037524">
    <property type="entry name" value="PA14/GLEYA"/>
</dbReference>
<dbReference type="InterPro" id="IPR011658">
    <property type="entry name" value="PA14_dom"/>
</dbReference>
<dbReference type="Pfam" id="PF07691">
    <property type="entry name" value="PA14"/>
    <property type="match status" value="1"/>
</dbReference>
<keyword evidence="8" id="KW-1185">Reference proteome</keyword>
<evidence type="ECO:0000256" key="5">
    <source>
        <dbReference type="SAM" id="SignalP"/>
    </source>
</evidence>
<evidence type="ECO:0000256" key="3">
    <source>
        <dbReference type="ARBA" id="ARBA00022801"/>
    </source>
</evidence>
<dbReference type="PRINTS" id="PR00133">
    <property type="entry name" value="GLHYDRLASE3"/>
</dbReference>
<dbReference type="InterPro" id="IPR026891">
    <property type="entry name" value="Fn3-like"/>
</dbReference>
<dbReference type="PROSITE" id="PS51820">
    <property type="entry name" value="PA14"/>
    <property type="match status" value="1"/>
</dbReference>
<dbReference type="SMART" id="SM00758">
    <property type="entry name" value="PA14"/>
    <property type="match status" value="1"/>
</dbReference>
<dbReference type="InterPro" id="IPR017853">
    <property type="entry name" value="GH"/>
</dbReference>
<dbReference type="GO" id="GO:0016787">
    <property type="term" value="F:hydrolase activity"/>
    <property type="evidence" value="ECO:0007669"/>
    <property type="project" value="UniProtKB-KW"/>
</dbReference>
<dbReference type="PANTHER" id="PTHR42721">
    <property type="entry name" value="SUGAR HYDROLASE-RELATED"/>
    <property type="match status" value="1"/>
</dbReference>
<dbReference type="InterPro" id="IPR044993">
    <property type="entry name" value="BXL"/>
</dbReference>